<dbReference type="AlphaFoldDB" id="A0A9W7XW55"/>
<evidence type="ECO:0000313" key="1">
    <source>
        <dbReference type="EMBL" id="KAJ1722054.1"/>
    </source>
</evidence>
<protein>
    <recommendedName>
        <fullName evidence="3">F-box domain-containing protein</fullName>
    </recommendedName>
</protein>
<dbReference type="InterPro" id="IPR032675">
    <property type="entry name" value="LRR_dom_sf"/>
</dbReference>
<dbReference type="OrthoDB" id="5557164at2759"/>
<dbReference type="EMBL" id="JANBOJ010000133">
    <property type="protein sequence ID" value="KAJ1722054.1"/>
    <property type="molecule type" value="Genomic_DNA"/>
</dbReference>
<keyword evidence="2" id="KW-1185">Reference proteome</keyword>
<dbReference type="SUPFAM" id="SSF52047">
    <property type="entry name" value="RNI-like"/>
    <property type="match status" value="1"/>
</dbReference>
<name>A0A9W7XW55_9FUNG</name>
<proteinExistence type="predicted"/>
<dbReference type="Gene3D" id="3.80.10.10">
    <property type="entry name" value="Ribonuclease Inhibitor"/>
    <property type="match status" value="1"/>
</dbReference>
<accession>A0A9W7XW55</accession>
<reference evidence="1" key="1">
    <citation type="submission" date="2022-07" db="EMBL/GenBank/DDBJ databases">
        <title>Phylogenomic reconstructions and comparative analyses of Kickxellomycotina fungi.</title>
        <authorList>
            <person name="Reynolds N.K."/>
            <person name="Stajich J.E."/>
            <person name="Barry K."/>
            <person name="Grigoriev I.V."/>
            <person name="Crous P."/>
            <person name="Smith M.E."/>
        </authorList>
    </citation>
    <scope>NUCLEOTIDE SEQUENCE</scope>
    <source>
        <strain evidence="1">NBRC 32514</strain>
    </source>
</reference>
<gene>
    <name evidence="1" type="ORF">LPJ53_003493</name>
</gene>
<organism evidence="1 2">
    <name type="scientific">Coemansia erecta</name>
    <dbReference type="NCBI Taxonomy" id="147472"/>
    <lineage>
        <taxon>Eukaryota</taxon>
        <taxon>Fungi</taxon>
        <taxon>Fungi incertae sedis</taxon>
        <taxon>Zoopagomycota</taxon>
        <taxon>Kickxellomycotina</taxon>
        <taxon>Kickxellomycetes</taxon>
        <taxon>Kickxellales</taxon>
        <taxon>Kickxellaceae</taxon>
        <taxon>Coemansia</taxon>
    </lineage>
</organism>
<sequence>MVRFVKHLVDVRYMSFENQDMRVIPHSFASALVEAYSRNMNYLYCGNVVFPRAIVHLSGALTNLRIDFSGVSIDYFPSVISESLEELTLLELPDTFSMSHFAHHDQTRHIHFSNLKWLTLKYRQTDMEFDQAVFSQISNTKSHLYYKIQAPKLKVLILEHITPHCDMLYSLNGLRLETFYFTGKSVSVATLLRLLSRLDNLTNLHVYNVTTNEAMDMIFENDMRVLAGMAPRSTRLISMYIKRQATHDALSHSQMMYIVKFLMANTPSLQRLGVLDEIMAEVKTFAEANSQHHPHLSGVRIFSAWPH</sequence>
<comment type="caution">
    <text evidence="1">The sequence shown here is derived from an EMBL/GenBank/DDBJ whole genome shotgun (WGS) entry which is preliminary data.</text>
</comment>
<evidence type="ECO:0000313" key="2">
    <source>
        <dbReference type="Proteomes" id="UP001149813"/>
    </source>
</evidence>
<evidence type="ECO:0008006" key="3">
    <source>
        <dbReference type="Google" id="ProtNLM"/>
    </source>
</evidence>
<dbReference type="Proteomes" id="UP001149813">
    <property type="component" value="Unassembled WGS sequence"/>
</dbReference>